<dbReference type="InterPro" id="IPR016024">
    <property type="entry name" value="ARM-type_fold"/>
</dbReference>
<name>A0ABU2Y6W1_9FLAO</name>
<comment type="caution">
    <text evidence="1">The sequence shown here is derived from an EMBL/GenBank/DDBJ whole genome shotgun (WGS) entry which is preliminary data.</text>
</comment>
<accession>A0ABU2Y6W1</accession>
<dbReference type="EMBL" id="JAVRHV010000006">
    <property type="protein sequence ID" value="MDT0553936.1"/>
    <property type="molecule type" value="Genomic_DNA"/>
</dbReference>
<dbReference type="RefSeq" id="WP_311594020.1">
    <property type="nucleotide sequence ID" value="NZ_JAVRHV010000006.1"/>
</dbReference>
<evidence type="ECO:0000313" key="1">
    <source>
        <dbReference type="EMBL" id="MDT0553936.1"/>
    </source>
</evidence>
<dbReference type="SUPFAM" id="SSF48371">
    <property type="entry name" value="ARM repeat"/>
    <property type="match status" value="1"/>
</dbReference>
<sequence>MKEFKPSINHIEKATGTELQAAMYEFSTATKTFEGEEFLKPLEAELPILANFLIHDNQEVSGCAISIFRRVPINTKTLQKLIRLNKEPNALVTEAIGNIDDNLWSLEIEYELIRCLNFEESEGAAARAFYENVYSIKERKTINTLIKVLHSNNQFTVNNAVNALCTLTKLNLGVYAISRLKQLISDSTNNKLKENIAKTLCWATDNGEELLQLLANDSNEKVRNMASNFLQQPNN</sequence>
<keyword evidence="2" id="KW-1185">Reference proteome</keyword>
<protein>
    <recommendedName>
        <fullName evidence="3">HEAT repeat domain-containing protein</fullName>
    </recommendedName>
</protein>
<evidence type="ECO:0000313" key="2">
    <source>
        <dbReference type="Proteomes" id="UP001252186"/>
    </source>
</evidence>
<evidence type="ECO:0008006" key="3">
    <source>
        <dbReference type="Google" id="ProtNLM"/>
    </source>
</evidence>
<gene>
    <name evidence="1" type="ORF">RM519_11810</name>
</gene>
<proteinExistence type="predicted"/>
<dbReference type="Proteomes" id="UP001252186">
    <property type="component" value="Unassembled WGS sequence"/>
</dbReference>
<dbReference type="InterPro" id="IPR011989">
    <property type="entry name" value="ARM-like"/>
</dbReference>
<organism evidence="1 2">
    <name type="scientific">Urechidicola vernalis</name>
    <dbReference type="NCBI Taxonomy" id="3075600"/>
    <lineage>
        <taxon>Bacteria</taxon>
        <taxon>Pseudomonadati</taxon>
        <taxon>Bacteroidota</taxon>
        <taxon>Flavobacteriia</taxon>
        <taxon>Flavobacteriales</taxon>
        <taxon>Flavobacteriaceae</taxon>
        <taxon>Urechidicola</taxon>
    </lineage>
</organism>
<reference evidence="1 2" key="1">
    <citation type="submission" date="2023-09" db="EMBL/GenBank/DDBJ databases">
        <authorList>
            <person name="Rey-Velasco X."/>
        </authorList>
    </citation>
    <scope>NUCLEOTIDE SEQUENCE [LARGE SCALE GENOMIC DNA]</scope>
    <source>
        <strain evidence="1 2">P050</strain>
    </source>
</reference>
<dbReference type="Gene3D" id="1.25.10.10">
    <property type="entry name" value="Leucine-rich Repeat Variant"/>
    <property type="match status" value="1"/>
</dbReference>